<dbReference type="GO" id="GO:0043169">
    <property type="term" value="F:cation binding"/>
    <property type="evidence" value="ECO:0007669"/>
    <property type="project" value="InterPro"/>
</dbReference>
<accession>A0A0B8NVE5</accession>
<evidence type="ECO:0000256" key="5">
    <source>
        <dbReference type="RuleBase" id="RU003615"/>
    </source>
</evidence>
<evidence type="ECO:0000259" key="7">
    <source>
        <dbReference type="SMART" id="SM00642"/>
    </source>
</evidence>
<keyword evidence="3 6" id="KW-0119">Carbohydrate metabolism</keyword>
<dbReference type="InterPro" id="IPR006046">
    <property type="entry name" value="Alpha_amylase"/>
</dbReference>
<evidence type="ECO:0000256" key="6">
    <source>
        <dbReference type="RuleBase" id="RU361134"/>
    </source>
</evidence>
<dbReference type="SMART" id="SM00642">
    <property type="entry name" value="Aamy"/>
    <property type="match status" value="1"/>
</dbReference>
<keyword evidence="2 6" id="KW-0378">Hydrolase</keyword>
<dbReference type="AlphaFoldDB" id="A0A0B8NVE5"/>
<reference evidence="8 9" key="2">
    <citation type="submission" date="2015-01" db="EMBL/GenBank/DDBJ databases">
        <authorList>
            <consortium name="NBRP consortium"/>
            <person name="Sawabe T."/>
            <person name="Meirelles P."/>
            <person name="Feng G."/>
            <person name="Sayaka M."/>
            <person name="Hattori M."/>
            <person name="Ohkuma M."/>
        </authorList>
    </citation>
    <scope>NUCLEOTIDE SEQUENCE [LARGE SCALE GENOMIC DNA]</scope>
    <source>
        <strain evidence="9">JCM 19231</strain>
    </source>
</reference>
<sequence length="457" mass="52562">MSTQITPNIQASDVILHAFDWPYLMVAERAEEIAKLGYKTVLVSPPMKSFIHEKGTDWWQRYQPQDYRIIDNQLGDTQDFRDMMTATRDAGLRVYVDVVFNHMANEAYKRDDLQYPSKEELELYKNESEKYESLKLFGDLSEPLFTEKDFYEAFGIVDWQDKHQVQKGRITGGPNDPGLPSLNDSDYVVEQQQTYLKVLKELGVKGFRIDAAKHISIEQIRKVWTPEITEGVHIFGEIITDGGATKQEYELFLKPYLNKTKLGAYDFPLFNTVFHAFRDKGRMSALIDPYSFGEALKRQRAITFAITHDIPNNDVFRDLVMPEEYEWLAYAYILCRDGGVPLVYTDLDPSGIKDSEGLPRWQDAWKDPRMATLIEFHNRVHGNRMAVLEASDDHLVFERGDQGLVAINKADTEKTFSLRWEHAMRDLVSGDHIDSVDGDVTVTIPAKGYCCLVRVES</sequence>
<dbReference type="InterPro" id="IPR006047">
    <property type="entry name" value="GH13_cat_dom"/>
</dbReference>
<name>A0A0B8NVE5_9VIBR</name>
<comment type="catalytic activity">
    <reaction evidence="6">
        <text>Endohydrolysis of (1-&gt;4)-alpha-D-glucosidic linkages in polysaccharides containing three or more (1-&gt;4)-alpha-linked D-glucose units.</text>
        <dbReference type="EC" id="3.2.1.1"/>
    </reaction>
</comment>
<dbReference type="SUPFAM" id="SSF51445">
    <property type="entry name" value="(Trans)glycosidases"/>
    <property type="match status" value="1"/>
</dbReference>
<organism evidence="8 9">
    <name type="scientific">Vibrio ishigakensis</name>
    <dbReference type="NCBI Taxonomy" id="1481914"/>
    <lineage>
        <taxon>Bacteria</taxon>
        <taxon>Pseudomonadati</taxon>
        <taxon>Pseudomonadota</taxon>
        <taxon>Gammaproteobacteria</taxon>
        <taxon>Vibrionales</taxon>
        <taxon>Vibrionaceae</taxon>
        <taxon>Vibrio</taxon>
    </lineage>
</organism>
<keyword evidence="9" id="KW-1185">Reference proteome</keyword>
<proteinExistence type="inferred from homology"/>
<comment type="similarity">
    <text evidence="1 5">Belongs to the glycosyl hydrolase 13 family.</text>
</comment>
<dbReference type="EMBL" id="BBRZ01000026">
    <property type="protein sequence ID" value="GAM56277.1"/>
    <property type="molecule type" value="Genomic_DNA"/>
</dbReference>
<reference evidence="8 9" key="1">
    <citation type="submission" date="2015-01" db="EMBL/GenBank/DDBJ databases">
        <title>Vibrio sp. C1 JCM 19231 whole genome shotgun sequence.</title>
        <authorList>
            <person name="Sawabe T."/>
            <person name="Meirelles P."/>
            <person name="Feng G."/>
            <person name="Sayaka M."/>
            <person name="Hattori M."/>
            <person name="Ohkuma M."/>
        </authorList>
    </citation>
    <scope>NUCLEOTIDE SEQUENCE [LARGE SCALE GENOMIC DNA]</scope>
    <source>
        <strain evidence="9">JCM 19231</strain>
    </source>
</reference>
<dbReference type="Pfam" id="PF00128">
    <property type="entry name" value="Alpha-amylase"/>
    <property type="match status" value="1"/>
</dbReference>
<dbReference type="PANTHER" id="PTHR43447">
    <property type="entry name" value="ALPHA-AMYLASE"/>
    <property type="match status" value="1"/>
</dbReference>
<evidence type="ECO:0000256" key="2">
    <source>
        <dbReference type="ARBA" id="ARBA00022801"/>
    </source>
</evidence>
<protein>
    <recommendedName>
        <fullName evidence="6">Alpha-amylase</fullName>
        <ecNumber evidence="6">3.2.1.1</ecNumber>
    </recommendedName>
</protein>
<dbReference type="RefSeq" id="WP_261835888.1">
    <property type="nucleotide sequence ID" value="NZ_AP024882.1"/>
</dbReference>
<dbReference type="CDD" id="cd11315">
    <property type="entry name" value="AmyAc_bac1_AmyA"/>
    <property type="match status" value="1"/>
</dbReference>
<dbReference type="SUPFAM" id="SSF51011">
    <property type="entry name" value="Glycosyl hydrolase domain"/>
    <property type="match status" value="1"/>
</dbReference>
<evidence type="ECO:0000313" key="8">
    <source>
        <dbReference type="EMBL" id="GAM56277.1"/>
    </source>
</evidence>
<dbReference type="InterPro" id="IPR013780">
    <property type="entry name" value="Glyco_hydro_b"/>
</dbReference>
<dbReference type="Gene3D" id="3.20.20.80">
    <property type="entry name" value="Glycosidases"/>
    <property type="match status" value="1"/>
</dbReference>
<comment type="caution">
    <text evidence="8">The sequence shown here is derived from an EMBL/GenBank/DDBJ whole genome shotgun (WGS) entry which is preliminary data.</text>
</comment>
<gene>
    <name evidence="8" type="ORF">JCM19231_2531</name>
</gene>
<dbReference type="GO" id="GO:0005975">
    <property type="term" value="P:carbohydrate metabolic process"/>
    <property type="evidence" value="ECO:0007669"/>
    <property type="project" value="InterPro"/>
</dbReference>
<dbReference type="EC" id="3.2.1.1" evidence="6"/>
<feature type="domain" description="Glycosyl hydrolase family 13 catalytic" evidence="7">
    <location>
        <begin position="13"/>
        <end position="377"/>
    </location>
</feature>
<dbReference type="Gene3D" id="2.60.40.1180">
    <property type="entry name" value="Golgi alpha-mannosidase II"/>
    <property type="match status" value="1"/>
</dbReference>
<evidence type="ECO:0000256" key="3">
    <source>
        <dbReference type="ARBA" id="ARBA00023277"/>
    </source>
</evidence>
<dbReference type="GO" id="GO:0004556">
    <property type="term" value="F:alpha-amylase activity"/>
    <property type="evidence" value="ECO:0007669"/>
    <property type="project" value="UniProtKB-UniRule"/>
</dbReference>
<dbReference type="InterPro" id="IPR017853">
    <property type="entry name" value="GH"/>
</dbReference>
<keyword evidence="4 6" id="KW-0326">Glycosidase</keyword>
<evidence type="ECO:0000256" key="4">
    <source>
        <dbReference type="ARBA" id="ARBA00023295"/>
    </source>
</evidence>
<dbReference type="Proteomes" id="UP000031671">
    <property type="component" value="Unassembled WGS sequence"/>
</dbReference>
<evidence type="ECO:0000256" key="1">
    <source>
        <dbReference type="ARBA" id="ARBA00008061"/>
    </source>
</evidence>
<evidence type="ECO:0000313" key="9">
    <source>
        <dbReference type="Proteomes" id="UP000031671"/>
    </source>
</evidence>
<dbReference type="PRINTS" id="PR00110">
    <property type="entry name" value="ALPHAAMYLASE"/>
</dbReference>